<feature type="compositionally biased region" description="Basic residues" evidence="9">
    <location>
        <begin position="17"/>
        <end position="26"/>
    </location>
</feature>
<keyword evidence="7" id="KW-0804">Transcription</keyword>
<dbReference type="GO" id="GO:0005634">
    <property type="term" value="C:nucleus"/>
    <property type="evidence" value="ECO:0007669"/>
    <property type="project" value="UniProtKB-SubCell"/>
</dbReference>
<dbReference type="EMBL" id="JTDF01003532">
    <property type="protein sequence ID" value="KAF8567734.1"/>
    <property type="molecule type" value="Genomic_DNA"/>
</dbReference>
<evidence type="ECO:0000256" key="3">
    <source>
        <dbReference type="ARBA" id="ARBA00022771"/>
    </source>
</evidence>
<reference evidence="10 11" key="1">
    <citation type="submission" date="2019-07" db="EMBL/GenBank/DDBJ databases">
        <title>Annotation for the trematode Paragonimus westermani.</title>
        <authorList>
            <person name="Choi Y.-J."/>
        </authorList>
    </citation>
    <scope>NUCLEOTIDE SEQUENCE [LARGE SCALE GENOMIC DNA]</scope>
    <source>
        <strain evidence="10">180907_Pwestermani</strain>
    </source>
</reference>
<evidence type="ECO:0000313" key="10">
    <source>
        <dbReference type="EMBL" id="KAF8567734.1"/>
    </source>
</evidence>
<evidence type="ECO:0000256" key="7">
    <source>
        <dbReference type="ARBA" id="ARBA00023163"/>
    </source>
</evidence>
<feature type="region of interest" description="Disordered" evidence="9">
    <location>
        <begin position="1"/>
        <end position="33"/>
    </location>
</feature>
<keyword evidence="4" id="KW-0862">Zinc</keyword>
<dbReference type="InterPro" id="IPR052253">
    <property type="entry name" value="CR1/CR2-DNA-binding_regulator"/>
</dbReference>
<gene>
    <name evidence="10" type="ORF">P879_09860</name>
</gene>
<dbReference type="PANTHER" id="PTHR13006:SF9">
    <property type="entry name" value="GLUCOSE TRANSPORTER 4 ENHANCER FACTOR, ISOFORM G"/>
    <property type="match status" value="1"/>
</dbReference>
<dbReference type="OrthoDB" id="5950721at2759"/>
<dbReference type="PANTHER" id="PTHR13006">
    <property type="entry name" value="PAPILLOMAVIRUS REGULATORY FACTOR PRF-1"/>
    <property type="match status" value="1"/>
</dbReference>
<dbReference type="GO" id="GO:0008270">
    <property type="term" value="F:zinc ion binding"/>
    <property type="evidence" value="ECO:0007669"/>
    <property type="project" value="UniProtKB-KW"/>
</dbReference>
<evidence type="ECO:0000256" key="1">
    <source>
        <dbReference type="ARBA" id="ARBA00004123"/>
    </source>
</evidence>
<name>A0A8T0DLB6_9TREM</name>
<dbReference type="GO" id="GO:0003700">
    <property type="term" value="F:DNA-binding transcription factor activity"/>
    <property type="evidence" value="ECO:0007669"/>
    <property type="project" value="TreeGrafter"/>
</dbReference>
<protein>
    <recommendedName>
        <fullName evidence="12">Zinc finger protein 395</fullName>
    </recommendedName>
</protein>
<dbReference type="GO" id="GO:0006357">
    <property type="term" value="P:regulation of transcription by RNA polymerase II"/>
    <property type="evidence" value="ECO:0007669"/>
    <property type="project" value="TreeGrafter"/>
</dbReference>
<keyword evidence="3" id="KW-0863">Zinc-finger</keyword>
<feature type="compositionally biased region" description="Polar residues" evidence="9">
    <location>
        <begin position="93"/>
        <end position="108"/>
    </location>
</feature>
<evidence type="ECO:0000256" key="8">
    <source>
        <dbReference type="ARBA" id="ARBA00023242"/>
    </source>
</evidence>
<evidence type="ECO:0000256" key="9">
    <source>
        <dbReference type="SAM" id="MobiDB-lite"/>
    </source>
</evidence>
<keyword evidence="6" id="KW-0238">DNA-binding</keyword>
<dbReference type="GO" id="GO:0000978">
    <property type="term" value="F:RNA polymerase II cis-regulatory region sequence-specific DNA binding"/>
    <property type="evidence" value="ECO:0007669"/>
    <property type="project" value="TreeGrafter"/>
</dbReference>
<comment type="caution">
    <text evidence="10">The sequence shown here is derived from an EMBL/GenBank/DDBJ whole genome shotgun (WGS) entry which is preliminary data.</text>
</comment>
<dbReference type="SMART" id="SM01366">
    <property type="entry name" value="c-clamp"/>
    <property type="match status" value="1"/>
</dbReference>
<accession>A0A8T0DLB6</accession>
<evidence type="ECO:0000256" key="6">
    <source>
        <dbReference type="ARBA" id="ARBA00023125"/>
    </source>
</evidence>
<keyword evidence="8" id="KW-0539">Nucleus</keyword>
<proteinExistence type="predicted"/>
<evidence type="ECO:0000256" key="2">
    <source>
        <dbReference type="ARBA" id="ARBA00022723"/>
    </source>
</evidence>
<keyword evidence="5" id="KW-0805">Transcription regulation</keyword>
<keyword evidence="2" id="KW-0479">Metal-binding</keyword>
<evidence type="ECO:0000256" key="4">
    <source>
        <dbReference type="ARBA" id="ARBA00022833"/>
    </source>
</evidence>
<feature type="compositionally biased region" description="Basic and acidic residues" evidence="9">
    <location>
        <begin position="1"/>
        <end position="16"/>
    </location>
</feature>
<evidence type="ECO:0000313" key="11">
    <source>
        <dbReference type="Proteomes" id="UP000699462"/>
    </source>
</evidence>
<dbReference type="AlphaFoldDB" id="A0A8T0DLB6"/>
<dbReference type="Proteomes" id="UP000699462">
    <property type="component" value="Unassembled WGS sequence"/>
</dbReference>
<feature type="region of interest" description="Disordered" evidence="9">
    <location>
        <begin position="89"/>
        <end position="108"/>
    </location>
</feature>
<organism evidence="10 11">
    <name type="scientific">Paragonimus westermani</name>
    <dbReference type="NCBI Taxonomy" id="34504"/>
    <lineage>
        <taxon>Eukaryota</taxon>
        <taxon>Metazoa</taxon>
        <taxon>Spiralia</taxon>
        <taxon>Lophotrochozoa</taxon>
        <taxon>Platyhelminthes</taxon>
        <taxon>Trematoda</taxon>
        <taxon>Digenea</taxon>
        <taxon>Plagiorchiida</taxon>
        <taxon>Troglotremata</taxon>
        <taxon>Troglotrematidae</taxon>
        <taxon>Paragonimus</taxon>
    </lineage>
</organism>
<sequence length="146" mass="16140">MIVRDVHSRSYADQSHRHPSVHRKQRTISDTVTGNTVVYGSSVSTPNSTSYGGRSEIRKCRRIYGIEHRDQWCNQCRWKKACRRFPDLPSGSAAPSKSFNEPRAFSSSLPVNEAQPEVSAQCSGDSFTDVVLTSSLTTSSSAPFAL</sequence>
<keyword evidence="11" id="KW-1185">Reference proteome</keyword>
<evidence type="ECO:0008006" key="12">
    <source>
        <dbReference type="Google" id="ProtNLM"/>
    </source>
</evidence>
<comment type="subcellular location">
    <subcellularLocation>
        <location evidence="1">Nucleus</location>
    </subcellularLocation>
</comment>
<evidence type="ECO:0000256" key="5">
    <source>
        <dbReference type="ARBA" id="ARBA00023015"/>
    </source>
</evidence>